<name>A0A285JH31_9GAMM</name>
<feature type="transmembrane region" description="Helical" evidence="6">
    <location>
        <begin position="177"/>
        <end position="197"/>
    </location>
</feature>
<dbReference type="PANTHER" id="PTHR12677:SF59">
    <property type="entry name" value="GOLGI APPARATUS MEMBRANE PROTEIN TVP38-RELATED"/>
    <property type="match status" value="1"/>
</dbReference>
<evidence type="ECO:0000259" key="7">
    <source>
        <dbReference type="Pfam" id="PF09335"/>
    </source>
</evidence>
<evidence type="ECO:0000313" key="8">
    <source>
        <dbReference type="EMBL" id="SNY59578.1"/>
    </source>
</evidence>
<feature type="transmembrane region" description="Helical" evidence="6">
    <location>
        <begin position="22"/>
        <end position="45"/>
    </location>
</feature>
<dbReference type="EMBL" id="OBEB01000009">
    <property type="protein sequence ID" value="SNY59578.1"/>
    <property type="molecule type" value="Genomic_DNA"/>
</dbReference>
<organism evidence="8 9">
    <name type="scientific">Arsukibacterium tuosuense</name>
    <dbReference type="NCBI Taxonomy" id="1323745"/>
    <lineage>
        <taxon>Bacteria</taxon>
        <taxon>Pseudomonadati</taxon>
        <taxon>Pseudomonadota</taxon>
        <taxon>Gammaproteobacteria</taxon>
        <taxon>Chromatiales</taxon>
        <taxon>Chromatiaceae</taxon>
        <taxon>Arsukibacterium</taxon>
    </lineage>
</organism>
<gene>
    <name evidence="8" type="ORF">SAMN06297280_3631</name>
</gene>
<evidence type="ECO:0000256" key="2">
    <source>
        <dbReference type="ARBA" id="ARBA00022475"/>
    </source>
</evidence>
<evidence type="ECO:0000256" key="1">
    <source>
        <dbReference type="ARBA" id="ARBA00004651"/>
    </source>
</evidence>
<dbReference type="OrthoDB" id="9800167at2"/>
<evidence type="ECO:0000313" key="9">
    <source>
        <dbReference type="Proteomes" id="UP000219353"/>
    </source>
</evidence>
<keyword evidence="5 6" id="KW-0472">Membrane</keyword>
<accession>A0A285JH31</accession>
<evidence type="ECO:0000256" key="6">
    <source>
        <dbReference type="RuleBase" id="RU366058"/>
    </source>
</evidence>
<feature type="transmembrane region" description="Helical" evidence="6">
    <location>
        <begin position="65"/>
        <end position="92"/>
    </location>
</feature>
<feature type="transmembrane region" description="Helical" evidence="6">
    <location>
        <begin position="98"/>
        <end position="120"/>
    </location>
</feature>
<dbReference type="Proteomes" id="UP000219353">
    <property type="component" value="Unassembled WGS sequence"/>
</dbReference>
<proteinExistence type="inferred from homology"/>
<keyword evidence="4 6" id="KW-1133">Transmembrane helix</keyword>
<dbReference type="InterPro" id="IPR015414">
    <property type="entry name" value="TMEM64"/>
</dbReference>
<comment type="similarity">
    <text evidence="6">Belongs to the TVP38/TMEM64 family.</text>
</comment>
<sequence>MPEPDNSKPAAKPQQKSSTKTAILGMAGSVLFVGVVLALLVYFGVHTEVLHLLQWFKQQGAWAPLLFMLIMAAVVVLLLPGALFTVGAGFVFGVVPGTIYVVLGTTLGATIAFLLARYTFGQRARQFIMARARLQLVNDELSKNDWKIVLLTRLIPFFPSKISNYFFGLTQFSLRGYIAGSLLGFIPFTVHNVYLGSLIADITTFELGQQQRSGWEWALYLGGFMAAVAVVIYLNRLANRALAKYTAQDTKKEPKV</sequence>
<feature type="domain" description="VTT" evidence="7">
    <location>
        <begin position="79"/>
        <end position="197"/>
    </location>
</feature>
<dbReference type="Pfam" id="PF09335">
    <property type="entry name" value="VTT_dom"/>
    <property type="match status" value="1"/>
</dbReference>
<evidence type="ECO:0000256" key="5">
    <source>
        <dbReference type="ARBA" id="ARBA00023136"/>
    </source>
</evidence>
<feature type="transmembrane region" description="Helical" evidence="6">
    <location>
        <begin position="217"/>
        <end position="234"/>
    </location>
</feature>
<evidence type="ECO:0000256" key="4">
    <source>
        <dbReference type="ARBA" id="ARBA00022989"/>
    </source>
</evidence>
<protein>
    <recommendedName>
        <fullName evidence="6">TVP38/TMEM64 family membrane protein</fullName>
    </recommendedName>
</protein>
<dbReference type="PANTHER" id="PTHR12677">
    <property type="entry name" value="GOLGI APPARATUS MEMBRANE PROTEIN TVP38-RELATED"/>
    <property type="match status" value="1"/>
</dbReference>
<keyword evidence="9" id="KW-1185">Reference proteome</keyword>
<dbReference type="GO" id="GO:0005886">
    <property type="term" value="C:plasma membrane"/>
    <property type="evidence" value="ECO:0007669"/>
    <property type="project" value="UniProtKB-SubCell"/>
</dbReference>
<reference evidence="9" key="1">
    <citation type="submission" date="2017-09" db="EMBL/GenBank/DDBJ databases">
        <authorList>
            <person name="Varghese N."/>
            <person name="Submissions S."/>
        </authorList>
    </citation>
    <scope>NUCLEOTIDE SEQUENCE [LARGE SCALE GENOMIC DNA]</scope>
    <source>
        <strain evidence="9">CGMCC 1.12461</strain>
    </source>
</reference>
<comment type="subcellular location">
    <subcellularLocation>
        <location evidence="1 6">Cell membrane</location>
        <topology evidence="1 6">Multi-pass membrane protein</topology>
    </subcellularLocation>
</comment>
<keyword evidence="3 6" id="KW-0812">Transmembrane</keyword>
<keyword evidence="2 6" id="KW-1003">Cell membrane</keyword>
<dbReference type="InterPro" id="IPR032816">
    <property type="entry name" value="VTT_dom"/>
</dbReference>
<evidence type="ECO:0000256" key="3">
    <source>
        <dbReference type="ARBA" id="ARBA00022692"/>
    </source>
</evidence>
<dbReference type="AlphaFoldDB" id="A0A285JH31"/>